<dbReference type="InterPro" id="IPR006612">
    <property type="entry name" value="THAP_Znf"/>
</dbReference>
<feature type="region of interest" description="Disordered" evidence="14">
    <location>
        <begin position="405"/>
        <end position="424"/>
    </location>
</feature>
<feature type="compositionally biased region" description="Polar residues" evidence="14">
    <location>
        <begin position="56"/>
        <end position="66"/>
    </location>
</feature>
<comment type="subcellular location">
    <subcellularLocation>
        <location evidence="1 13">Nucleus</location>
        <location evidence="1 13">Nucleoplasm</location>
    </subcellularLocation>
</comment>
<evidence type="ECO:0000256" key="12">
    <source>
        <dbReference type="PROSITE-ProRule" id="PRU00309"/>
    </source>
</evidence>
<evidence type="ECO:0000256" key="6">
    <source>
        <dbReference type="ARBA" id="ARBA00023015"/>
    </source>
</evidence>
<dbReference type="Pfam" id="PF05485">
    <property type="entry name" value="THAP"/>
    <property type="match status" value="1"/>
</dbReference>
<evidence type="ECO:0000256" key="13">
    <source>
        <dbReference type="RuleBase" id="RU369073"/>
    </source>
</evidence>
<dbReference type="SUPFAM" id="SSF57716">
    <property type="entry name" value="Glucocorticoid receptor-like (DNA-binding domain)"/>
    <property type="match status" value="1"/>
</dbReference>
<evidence type="ECO:0000256" key="8">
    <source>
        <dbReference type="ARBA" id="ARBA00023125"/>
    </source>
</evidence>
<proteinExistence type="inferred from homology"/>
<keyword evidence="8 12" id="KW-0238">DNA-binding</keyword>
<keyword evidence="9 13" id="KW-0804">Transcription</keyword>
<evidence type="ECO:0000256" key="1">
    <source>
        <dbReference type="ARBA" id="ARBA00004642"/>
    </source>
</evidence>
<accession>A0A1A7X7Q7</accession>
<evidence type="ECO:0000256" key="5">
    <source>
        <dbReference type="ARBA" id="ARBA00022833"/>
    </source>
</evidence>
<reference evidence="16" key="1">
    <citation type="submission" date="2016-05" db="EMBL/GenBank/DDBJ databases">
        <authorList>
            <person name="Lavstsen T."/>
            <person name="Jespersen J.S."/>
        </authorList>
    </citation>
    <scope>NUCLEOTIDE SEQUENCE</scope>
    <source>
        <tissue evidence="16">Brain</tissue>
    </source>
</reference>
<dbReference type="GO" id="GO:0005654">
    <property type="term" value="C:nucleoplasm"/>
    <property type="evidence" value="ECO:0007669"/>
    <property type="project" value="UniProtKB-SubCell"/>
</dbReference>
<feature type="compositionally biased region" description="Polar residues" evidence="14">
    <location>
        <begin position="433"/>
        <end position="447"/>
    </location>
</feature>
<gene>
    <name evidence="16" type="primary">ZGC:123060</name>
</gene>
<keyword evidence="10 13" id="KW-0539">Nucleus</keyword>
<feature type="region of interest" description="Disordered" evidence="14">
    <location>
        <begin position="47"/>
        <end position="72"/>
    </location>
</feature>
<reference evidence="16" key="2">
    <citation type="submission" date="2016-06" db="EMBL/GenBank/DDBJ databases">
        <title>The genome of a short-lived fish provides insights into sex chromosome evolution and the genetic control of aging.</title>
        <authorList>
            <person name="Reichwald K."/>
            <person name="Felder M."/>
            <person name="Petzold A."/>
            <person name="Koch P."/>
            <person name="Groth M."/>
            <person name="Platzer M."/>
        </authorList>
    </citation>
    <scope>NUCLEOTIDE SEQUENCE</scope>
    <source>
        <tissue evidence="16">Brain</tissue>
    </source>
</reference>
<feature type="region of interest" description="Disordered" evidence="14">
    <location>
        <begin position="431"/>
        <end position="470"/>
    </location>
</feature>
<dbReference type="SMART" id="SM00692">
    <property type="entry name" value="DM3"/>
    <property type="match status" value="1"/>
</dbReference>
<feature type="domain" description="THAP-type" evidence="15">
    <location>
        <begin position="133"/>
        <end position="215"/>
    </location>
</feature>
<protein>
    <recommendedName>
        <fullName evidence="13">THAP domain-containing protein 1</fullName>
    </recommendedName>
</protein>
<evidence type="ECO:0000256" key="10">
    <source>
        <dbReference type="ARBA" id="ARBA00023242"/>
    </source>
</evidence>
<name>A0A1A7X7Q7_9TELE</name>
<evidence type="ECO:0000256" key="7">
    <source>
        <dbReference type="ARBA" id="ARBA00023054"/>
    </source>
</evidence>
<evidence type="ECO:0000256" key="4">
    <source>
        <dbReference type="ARBA" id="ARBA00022771"/>
    </source>
</evidence>
<keyword evidence="6 13" id="KW-0805">Transcription regulation</keyword>
<organism evidence="16">
    <name type="scientific">Iconisemion striatum</name>
    <dbReference type="NCBI Taxonomy" id="60296"/>
    <lineage>
        <taxon>Eukaryota</taxon>
        <taxon>Metazoa</taxon>
        <taxon>Chordata</taxon>
        <taxon>Craniata</taxon>
        <taxon>Vertebrata</taxon>
        <taxon>Euteleostomi</taxon>
        <taxon>Actinopterygii</taxon>
        <taxon>Neopterygii</taxon>
        <taxon>Teleostei</taxon>
        <taxon>Neoteleostei</taxon>
        <taxon>Acanthomorphata</taxon>
        <taxon>Ovalentaria</taxon>
        <taxon>Atherinomorphae</taxon>
        <taxon>Cyprinodontiformes</taxon>
        <taxon>Nothobranchiidae</taxon>
        <taxon>Iconisemion</taxon>
    </lineage>
</organism>
<keyword evidence="4 12" id="KW-0863">Zinc-finger</keyword>
<dbReference type="PROSITE" id="PS50950">
    <property type="entry name" value="ZF_THAP"/>
    <property type="match status" value="1"/>
</dbReference>
<dbReference type="EMBL" id="HADW01012588">
    <property type="protein sequence ID" value="SBP13988.1"/>
    <property type="molecule type" value="Transcribed_RNA"/>
</dbReference>
<keyword evidence="5" id="KW-0862">Zinc</keyword>
<evidence type="ECO:0000256" key="2">
    <source>
        <dbReference type="ARBA" id="ARBA00006177"/>
    </source>
</evidence>
<evidence type="ECO:0000256" key="14">
    <source>
        <dbReference type="SAM" id="MobiDB-lite"/>
    </source>
</evidence>
<dbReference type="PANTHER" id="PTHR46600">
    <property type="entry name" value="THAP DOMAIN-CONTAINING"/>
    <property type="match status" value="1"/>
</dbReference>
<evidence type="ECO:0000256" key="9">
    <source>
        <dbReference type="ARBA" id="ARBA00023163"/>
    </source>
</evidence>
<keyword evidence="3" id="KW-0479">Metal-binding</keyword>
<keyword evidence="11 13" id="KW-0131">Cell cycle</keyword>
<evidence type="ECO:0000256" key="3">
    <source>
        <dbReference type="ARBA" id="ARBA00022723"/>
    </source>
</evidence>
<dbReference type="AlphaFoldDB" id="A0A1A7X7Q7"/>
<dbReference type="EMBL" id="HADX01005860">
    <property type="protein sequence ID" value="SBP28092.1"/>
    <property type="molecule type" value="Transcribed_RNA"/>
</dbReference>
<sequence>MMSVSSNDNIPPHVLPADVKMVVIKDEAPDEWSPNGDQQDAALLHIKKEEEEQNVKETATISSSDPKVSEDEGARMRIHTGEKGFICDLQDQKFNHHPLPVQPPPTKLVEDPPFLFHKTQNAARANGKGKSHMKCCIAGCKEQNKSLHILPTTKTLRRTAWLHFIFDGEIPATISKTLAVCANHFEAHCFVNLGQYRAGLASKLLLTEKAVPTLHGTSAEEGDATTSLQFQAKIEIGCQTEPLEIKKRNVGTQLSLHTLQSHVRSKGVQAIMSTKDCGSGTHDAPLTAVLPCPAPRKRPHLEEEEEVEGSALIVASKGLDATDDPADSANGLTASTDISIRRDGASNPVHHVKNYIVHETSIMELFQVCPVCKHSCSVETRQIETFISVVQHCPLCDYYRTWDSQPPQDAHQDPGNNPVCGKLETHLGPGLYGSNSTHGGNPENTHLSSDSEHSEEEQSYVSHFIGEDAI</sequence>
<comment type="similarity">
    <text evidence="2 13">Belongs to the THAP1 family.</text>
</comment>
<dbReference type="SMART" id="SM00980">
    <property type="entry name" value="THAP"/>
    <property type="match status" value="1"/>
</dbReference>
<keyword evidence="7 13" id="KW-0175">Coiled coil</keyword>
<dbReference type="GO" id="GO:0008270">
    <property type="term" value="F:zinc ion binding"/>
    <property type="evidence" value="ECO:0007669"/>
    <property type="project" value="UniProtKB-KW"/>
</dbReference>
<dbReference type="GO" id="GO:0003700">
    <property type="term" value="F:DNA-binding transcription factor activity"/>
    <property type="evidence" value="ECO:0007669"/>
    <property type="project" value="UniProtKB-UniRule"/>
</dbReference>
<evidence type="ECO:0000256" key="11">
    <source>
        <dbReference type="ARBA" id="ARBA00023306"/>
    </source>
</evidence>
<comment type="function">
    <text evidence="13">DNA-binding transcription regulator that regulates endothelial cell proliferation and G1/S cell-cycle progression. Specifically binds the 5'-[AT]NTNN[GT]GGCA[AGT]-3' core DNA sequence and acts by modulating expression of pRB-E2F cell-cycle target genes.</text>
</comment>
<dbReference type="PANTHER" id="PTHR46600:SF1">
    <property type="entry name" value="THAP DOMAIN-CONTAINING PROTEIN 1"/>
    <property type="match status" value="1"/>
</dbReference>
<dbReference type="GO" id="GO:0043565">
    <property type="term" value="F:sequence-specific DNA binding"/>
    <property type="evidence" value="ECO:0007669"/>
    <property type="project" value="UniProtKB-UniRule"/>
</dbReference>
<evidence type="ECO:0000313" key="16">
    <source>
        <dbReference type="EMBL" id="SBP13988.1"/>
    </source>
</evidence>
<evidence type="ECO:0000259" key="15">
    <source>
        <dbReference type="PROSITE" id="PS50950"/>
    </source>
</evidence>
<dbReference type="GO" id="GO:0001935">
    <property type="term" value="P:endothelial cell proliferation"/>
    <property type="evidence" value="ECO:0007669"/>
    <property type="project" value="UniProtKB-UniRule"/>
</dbReference>
<dbReference type="InterPro" id="IPR026516">
    <property type="entry name" value="THAP1/10"/>
</dbReference>